<dbReference type="Pfam" id="PF10272">
    <property type="entry name" value="Tmpp129"/>
    <property type="match status" value="2"/>
</dbReference>
<evidence type="ECO:0000256" key="6">
    <source>
        <dbReference type="SAM" id="Phobius"/>
    </source>
</evidence>
<dbReference type="PANTHER" id="PTHR31322">
    <property type="entry name" value="E3 UBIQUITIN-PROTEIN LIGASE TM129"/>
    <property type="match status" value="1"/>
</dbReference>
<sequence length="395" mass="45064">MESPELTFTLAYIVFSLCFVFTPNEFRSAGLTVQNVFSSWLGSEDLGFIQYHVKRSSITLLIHSALPLGYYMGMCFAAPEKQLGYIHQVSDGWRVFLLLSLCLQLVSWTLIIYWSRYHWHNHPISRALQAHVQPPYSSWGSVATSINTEFRRIDKFATGAPGARVIITDSWVLKVCSNLLPTIPVHFINKQERRVFPYVHNEKVTTYHVHMALQNDCHVTVTDSRQHELTPDSASPIQLLTLRVESINPAVRPFDIRLISTDYAELREKLHAPIRTSANVVIHQTISDLFLDTFRAQVDLNPPYTLPEGQEVEPCIGCMQVPAGTKLVRLCHAEGADNVLECQQCFCRPMWCLSCLGRWFASRQDQQRPETWLSSRVPCPTCRAKFCILDICVVH</sequence>
<keyword evidence="3 6" id="KW-0812">Transmembrane</keyword>
<dbReference type="AlphaFoldDB" id="A0AAV1QAJ1"/>
<accession>A0AAV1QAJ1</accession>
<dbReference type="GO" id="GO:0061630">
    <property type="term" value="F:ubiquitin protein ligase activity"/>
    <property type="evidence" value="ECO:0007669"/>
    <property type="project" value="InterPro"/>
</dbReference>
<evidence type="ECO:0000256" key="5">
    <source>
        <dbReference type="ARBA" id="ARBA00023136"/>
    </source>
</evidence>
<dbReference type="GO" id="GO:0016020">
    <property type="term" value="C:membrane"/>
    <property type="evidence" value="ECO:0007669"/>
    <property type="project" value="UniProtKB-SubCell"/>
</dbReference>
<evidence type="ECO:0000256" key="4">
    <source>
        <dbReference type="ARBA" id="ARBA00022989"/>
    </source>
</evidence>
<reference evidence="7 8" key="1">
    <citation type="submission" date="2024-01" db="EMBL/GenBank/DDBJ databases">
        <authorList>
            <person name="Alioto T."/>
            <person name="Alioto T."/>
            <person name="Gomez Garrido J."/>
        </authorList>
    </citation>
    <scope>NUCLEOTIDE SEQUENCE [LARGE SCALE GENOMIC DNA]</scope>
</reference>
<dbReference type="GO" id="GO:0016567">
    <property type="term" value="P:protein ubiquitination"/>
    <property type="evidence" value="ECO:0007669"/>
    <property type="project" value="InterPro"/>
</dbReference>
<comment type="subcellular location">
    <subcellularLocation>
        <location evidence="1">Membrane</location>
        <topology evidence="1">Multi-pass membrane protein</topology>
    </subcellularLocation>
</comment>
<evidence type="ECO:0000256" key="2">
    <source>
        <dbReference type="ARBA" id="ARBA00007332"/>
    </source>
</evidence>
<dbReference type="GO" id="GO:0005783">
    <property type="term" value="C:endoplasmic reticulum"/>
    <property type="evidence" value="ECO:0007669"/>
    <property type="project" value="TreeGrafter"/>
</dbReference>
<comment type="caution">
    <text evidence="7">The sequence shown here is derived from an EMBL/GenBank/DDBJ whole genome shotgun (WGS) entry which is preliminary data.</text>
</comment>
<dbReference type="EMBL" id="CAWUFR010000628">
    <property type="protein sequence ID" value="CAK6979937.1"/>
    <property type="molecule type" value="Genomic_DNA"/>
</dbReference>
<name>A0AAV1QAJ1_SCOSC</name>
<keyword evidence="5 6" id="KW-0472">Membrane</keyword>
<dbReference type="InterPro" id="IPR018801">
    <property type="entry name" value="TM129"/>
</dbReference>
<evidence type="ECO:0000313" key="7">
    <source>
        <dbReference type="EMBL" id="CAK6979937.1"/>
    </source>
</evidence>
<gene>
    <name evidence="7" type="ORF">FSCOSCO3_A023843</name>
</gene>
<comment type="similarity">
    <text evidence="2">Belongs to the TMEM129 family.</text>
</comment>
<evidence type="ECO:0000256" key="1">
    <source>
        <dbReference type="ARBA" id="ARBA00004141"/>
    </source>
</evidence>
<keyword evidence="8" id="KW-1185">Reference proteome</keyword>
<evidence type="ECO:0000256" key="3">
    <source>
        <dbReference type="ARBA" id="ARBA00022692"/>
    </source>
</evidence>
<protein>
    <submittedName>
        <fullName evidence="7">E3 ubiquitin-protein ligase TM129 isoform X1</fullName>
    </submittedName>
</protein>
<dbReference type="PANTHER" id="PTHR31322:SF2">
    <property type="entry name" value="E3 UBIQUITIN-PROTEIN LIGASE TM129"/>
    <property type="match status" value="1"/>
</dbReference>
<organism evidence="7 8">
    <name type="scientific">Scomber scombrus</name>
    <name type="common">Atlantic mackerel</name>
    <name type="synonym">Scomber vernalis</name>
    <dbReference type="NCBI Taxonomy" id="13677"/>
    <lineage>
        <taxon>Eukaryota</taxon>
        <taxon>Metazoa</taxon>
        <taxon>Chordata</taxon>
        <taxon>Craniata</taxon>
        <taxon>Vertebrata</taxon>
        <taxon>Euteleostomi</taxon>
        <taxon>Actinopterygii</taxon>
        <taxon>Neopterygii</taxon>
        <taxon>Teleostei</taxon>
        <taxon>Neoteleostei</taxon>
        <taxon>Acanthomorphata</taxon>
        <taxon>Pelagiaria</taxon>
        <taxon>Scombriformes</taxon>
        <taxon>Scombridae</taxon>
        <taxon>Scomber</taxon>
    </lineage>
</organism>
<evidence type="ECO:0000313" key="8">
    <source>
        <dbReference type="Proteomes" id="UP001314229"/>
    </source>
</evidence>
<dbReference type="Proteomes" id="UP001314229">
    <property type="component" value="Unassembled WGS sequence"/>
</dbReference>
<feature type="transmembrane region" description="Helical" evidence="6">
    <location>
        <begin position="95"/>
        <end position="114"/>
    </location>
</feature>
<proteinExistence type="inferred from homology"/>
<keyword evidence="4 6" id="KW-1133">Transmembrane helix</keyword>
<feature type="transmembrane region" description="Helical" evidence="6">
    <location>
        <begin position="58"/>
        <end position="79"/>
    </location>
</feature>